<evidence type="ECO:0000313" key="2">
    <source>
        <dbReference type="EMBL" id="KAL0512315.1"/>
    </source>
</evidence>
<sequence length="507" mass="54749">MHHRLPNQGEKKEMWLTTKQPLSSISAHHHYSSTSSSPSGALSESSDGDTSSGSDSYSYYSEGFGSYRSASSVLTSSWVATTTIAGTTTSTFSAVYSSSTNAFSDALTPTSVDSYPLVPTSCAVTRSAVSRRDAVGDNAAIGASDLAVFNHHNKQVAAALARQTDSATMAITTFNGVIVRNTGALVRTRRSRSGSPSPLSATVAAATAVAPGKSSMSLVALSPVSNRAAVSPYYFSEDEQARHLWTPVDCDAIAHTRKKRRGRGRLALSVLDSIRTVLIAVPPRPEEVQRHGEEDSLPCPSHLMFRSAPSPSPVRRSDTAVAEEKDGKGKGDREERAEVHAATAAHARKTSFISCGFFHCCREKAPRKTDSRAVMRQRSHYHLRSHHVPLVNFRTTCEHGSPMEGVRNVLPSVEETVGYRSLVDNMMSTEASLKKLQKGMQPRDRTTSSLHLKVSYALDHRADGGPDGAGQSAFMRNGDPQSFWVVQLHERASLRLEPVEIGAYSST</sequence>
<dbReference type="EMBL" id="JBAMZJ010000007">
    <property type="protein sequence ID" value="KAL0530480.1"/>
    <property type="molecule type" value="Genomic_DNA"/>
</dbReference>
<feature type="compositionally biased region" description="Basic and acidic residues" evidence="1">
    <location>
        <begin position="315"/>
        <end position="338"/>
    </location>
</feature>
<reference evidence="3 4" key="1">
    <citation type="submission" date="2024-02" db="EMBL/GenBank/DDBJ databases">
        <title>FIRST GENOME SEQUENCES OF Leishmania (Viannia) shawi, Leishmania (Viannia) lindenbergi AND Leishmania (Viannia) utingensis.</title>
        <authorList>
            <person name="Resadore F."/>
            <person name="Custodio M.G.F."/>
            <person name="Boite M.C."/>
            <person name="Cupolillo E."/>
            <person name="Ferreira G.E.M."/>
        </authorList>
    </citation>
    <scope>NUCLEOTIDE SEQUENCE</scope>
    <source>
        <strain evidence="2 4">MCEB/BR/1984/M8408</strain>
        <strain evidence="3">MHOM/BR/2013/18 LTA MLF</strain>
    </source>
</reference>
<feature type="region of interest" description="Disordered" evidence="1">
    <location>
        <begin position="285"/>
        <end position="338"/>
    </location>
</feature>
<feature type="region of interest" description="Disordered" evidence="1">
    <location>
        <begin position="27"/>
        <end position="49"/>
    </location>
</feature>
<feature type="compositionally biased region" description="Basic and acidic residues" evidence="1">
    <location>
        <begin position="285"/>
        <end position="294"/>
    </location>
</feature>
<dbReference type="Proteomes" id="UP001443563">
    <property type="component" value="Unassembled WGS sequence"/>
</dbReference>
<dbReference type="EMBL" id="JBAMZM010000007">
    <property type="protein sequence ID" value="KAL0512315.1"/>
    <property type="molecule type" value="Genomic_DNA"/>
</dbReference>
<evidence type="ECO:0000256" key="1">
    <source>
        <dbReference type="SAM" id="MobiDB-lite"/>
    </source>
</evidence>
<organism evidence="3 5">
    <name type="scientific">Leishmania shawi</name>
    <dbReference type="NCBI Taxonomy" id="5680"/>
    <lineage>
        <taxon>Eukaryota</taxon>
        <taxon>Discoba</taxon>
        <taxon>Euglenozoa</taxon>
        <taxon>Kinetoplastea</taxon>
        <taxon>Metakinetoplastina</taxon>
        <taxon>Trypanosomatida</taxon>
        <taxon>Trypanosomatidae</taxon>
        <taxon>Leishmaniinae</taxon>
        <taxon>Leishmania</taxon>
        <taxon>Leishmania guyanensis species complex</taxon>
    </lineage>
</organism>
<proteinExistence type="predicted"/>
<dbReference type="AlphaFoldDB" id="A0AAW3CAE1"/>
<evidence type="ECO:0000313" key="4">
    <source>
        <dbReference type="Proteomes" id="UP001443563"/>
    </source>
</evidence>
<keyword evidence="4" id="KW-1185">Reference proteome</keyword>
<comment type="caution">
    <text evidence="3">The sequence shown here is derived from an EMBL/GenBank/DDBJ whole genome shotgun (WGS) entry which is preliminary data.</text>
</comment>
<accession>A0AAW3CAE1</accession>
<feature type="compositionally biased region" description="Low complexity" evidence="1">
    <location>
        <begin position="32"/>
        <end position="49"/>
    </location>
</feature>
<evidence type="ECO:0000313" key="5">
    <source>
        <dbReference type="Proteomes" id="UP001500493"/>
    </source>
</evidence>
<protein>
    <submittedName>
        <fullName evidence="3">Uncharacterized protein</fullName>
    </submittedName>
</protein>
<gene>
    <name evidence="2" type="ORF">Q4I29_001071</name>
    <name evidence="3" type="ORF">Q4I32_001127</name>
</gene>
<evidence type="ECO:0000313" key="3">
    <source>
        <dbReference type="EMBL" id="KAL0530480.1"/>
    </source>
</evidence>
<name>A0AAW3CAE1_9TRYP</name>
<dbReference type="Proteomes" id="UP001500493">
    <property type="component" value="Unassembled WGS sequence"/>
</dbReference>